<reference evidence="4" key="1">
    <citation type="journal article" date="2019" name="Int. J. Syst. Evol. Microbiol.">
        <title>The Global Catalogue of Microorganisms (GCM) 10K type strain sequencing project: providing services to taxonomists for standard genome sequencing and annotation.</title>
        <authorList>
            <consortium name="The Broad Institute Genomics Platform"/>
            <consortium name="The Broad Institute Genome Sequencing Center for Infectious Disease"/>
            <person name="Wu L."/>
            <person name="Ma J."/>
        </authorList>
    </citation>
    <scope>NUCLEOTIDE SEQUENCE [LARGE SCALE GENOMIC DNA]</scope>
    <source>
        <strain evidence="4">CGMCC 1.18575</strain>
    </source>
</reference>
<dbReference type="RefSeq" id="WP_378136694.1">
    <property type="nucleotide sequence ID" value="NZ_JBHSMI010000029.1"/>
</dbReference>
<dbReference type="PANTHER" id="PTHR31793:SF27">
    <property type="entry name" value="NOVEL THIOESTERASE SUPERFAMILY DOMAIN AND SAPOSIN A-TYPE DOMAIN CONTAINING PROTEIN (0610012H03RIK)"/>
    <property type="match status" value="1"/>
</dbReference>
<protein>
    <submittedName>
        <fullName evidence="3">Acyl-CoA thioesterase</fullName>
        <ecNumber evidence="3">3.1.2.-</ecNumber>
    </submittedName>
</protein>
<evidence type="ECO:0000313" key="3">
    <source>
        <dbReference type="EMBL" id="MFC5405451.1"/>
    </source>
</evidence>
<dbReference type="SUPFAM" id="SSF54637">
    <property type="entry name" value="Thioesterase/thiol ester dehydrase-isomerase"/>
    <property type="match status" value="1"/>
</dbReference>
<dbReference type="CDD" id="cd00586">
    <property type="entry name" value="4HBT"/>
    <property type="match status" value="1"/>
</dbReference>
<dbReference type="PIRSF" id="PIRSF003230">
    <property type="entry name" value="YbgC"/>
    <property type="match status" value="1"/>
</dbReference>
<gene>
    <name evidence="3" type="ORF">ACFPOF_22135</name>
</gene>
<dbReference type="InterPro" id="IPR050563">
    <property type="entry name" value="4-hydroxybenzoyl-CoA_TE"/>
</dbReference>
<evidence type="ECO:0000256" key="1">
    <source>
        <dbReference type="ARBA" id="ARBA00005953"/>
    </source>
</evidence>
<dbReference type="EC" id="3.1.2.-" evidence="3"/>
<dbReference type="Pfam" id="PF13279">
    <property type="entry name" value="4HBT_2"/>
    <property type="match status" value="1"/>
</dbReference>
<sequence length="166" mass="19205">MGKWFLHPLRVRYEETDRMGVVYHANYLTWFEIGRTEWVRHAGISYREMEERGLLLPVTDVEASFKQPAAYDDWITVFTRVSEMKGARVRFESRIVEGDQTETYGPCYEGDEPLGTLLVTGGTRHVWVNGSWKPVRLSREAPDWYDKLVRLAGLTSESAESSELPE</sequence>
<proteinExistence type="inferred from homology"/>
<dbReference type="PROSITE" id="PS01328">
    <property type="entry name" value="4HBCOA_THIOESTERASE"/>
    <property type="match status" value="1"/>
</dbReference>
<accession>A0ABW0HZ32</accession>
<evidence type="ECO:0000256" key="2">
    <source>
        <dbReference type="ARBA" id="ARBA00022801"/>
    </source>
</evidence>
<dbReference type="PANTHER" id="PTHR31793">
    <property type="entry name" value="4-HYDROXYBENZOYL-COA THIOESTERASE FAMILY MEMBER"/>
    <property type="match status" value="1"/>
</dbReference>
<keyword evidence="4" id="KW-1185">Reference proteome</keyword>
<evidence type="ECO:0000313" key="4">
    <source>
        <dbReference type="Proteomes" id="UP001596113"/>
    </source>
</evidence>
<organism evidence="3 4">
    <name type="scientific">Cohnella soli</name>
    <dbReference type="NCBI Taxonomy" id="425005"/>
    <lineage>
        <taxon>Bacteria</taxon>
        <taxon>Bacillati</taxon>
        <taxon>Bacillota</taxon>
        <taxon>Bacilli</taxon>
        <taxon>Bacillales</taxon>
        <taxon>Paenibacillaceae</taxon>
        <taxon>Cohnella</taxon>
    </lineage>
</organism>
<keyword evidence="2 3" id="KW-0378">Hydrolase</keyword>
<dbReference type="GO" id="GO:0016787">
    <property type="term" value="F:hydrolase activity"/>
    <property type="evidence" value="ECO:0007669"/>
    <property type="project" value="UniProtKB-KW"/>
</dbReference>
<comment type="similarity">
    <text evidence="1">Belongs to the 4-hydroxybenzoyl-CoA thioesterase family.</text>
</comment>
<dbReference type="Gene3D" id="3.10.129.10">
    <property type="entry name" value="Hotdog Thioesterase"/>
    <property type="match status" value="1"/>
</dbReference>
<dbReference type="InterPro" id="IPR008272">
    <property type="entry name" value="HB-CoA_thioesterase_AS"/>
</dbReference>
<name>A0ABW0HZ32_9BACL</name>
<dbReference type="EMBL" id="JBHSMI010000029">
    <property type="protein sequence ID" value="MFC5405451.1"/>
    <property type="molecule type" value="Genomic_DNA"/>
</dbReference>
<comment type="caution">
    <text evidence="3">The sequence shown here is derived from an EMBL/GenBank/DDBJ whole genome shotgun (WGS) entry which is preliminary data.</text>
</comment>
<dbReference type="NCBIfam" id="TIGR00051">
    <property type="entry name" value="YbgC/FadM family acyl-CoA thioesterase"/>
    <property type="match status" value="1"/>
</dbReference>
<dbReference type="InterPro" id="IPR029069">
    <property type="entry name" value="HotDog_dom_sf"/>
</dbReference>
<dbReference type="Proteomes" id="UP001596113">
    <property type="component" value="Unassembled WGS sequence"/>
</dbReference>
<dbReference type="InterPro" id="IPR006684">
    <property type="entry name" value="YbgC/YbaW"/>
</dbReference>